<comment type="subcellular location">
    <subcellularLocation>
        <location evidence="1">Membrane</location>
        <topology evidence="1">Multi-pass membrane protein</topology>
    </subcellularLocation>
</comment>
<keyword evidence="3 10" id="KW-0444">Lipid biosynthesis</keyword>
<dbReference type="InterPro" id="IPR033640">
    <property type="entry name" value="FAR_C"/>
</dbReference>
<dbReference type="PANTHER" id="PTHR11011:SF45">
    <property type="entry name" value="FATTY ACYL-COA REDUCTASE CG8306-RELATED"/>
    <property type="match status" value="1"/>
</dbReference>
<dbReference type="Gene3D" id="3.40.50.720">
    <property type="entry name" value="NAD(P)-binding Rossmann-like Domain"/>
    <property type="match status" value="1"/>
</dbReference>
<dbReference type="GO" id="GO:0005777">
    <property type="term" value="C:peroxisome"/>
    <property type="evidence" value="ECO:0007669"/>
    <property type="project" value="TreeGrafter"/>
</dbReference>
<evidence type="ECO:0000259" key="12">
    <source>
        <dbReference type="Pfam" id="PF07993"/>
    </source>
</evidence>
<feature type="transmembrane region" description="Helical" evidence="10">
    <location>
        <begin position="462"/>
        <end position="482"/>
    </location>
</feature>
<evidence type="ECO:0000256" key="4">
    <source>
        <dbReference type="ARBA" id="ARBA00022692"/>
    </source>
</evidence>
<keyword evidence="6 10" id="KW-1133">Transmembrane helix</keyword>
<dbReference type="Pfam" id="PF07993">
    <property type="entry name" value="NAD_binding_4"/>
    <property type="match status" value="1"/>
</dbReference>
<evidence type="ECO:0000256" key="9">
    <source>
        <dbReference type="ARBA" id="ARBA00052530"/>
    </source>
</evidence>
<dbReference type="KEGG" id="ccin:107270992"/>
<dbReference type="EC" id="1.2.1.84" evidence="10"/>
<dbReference type="SUPFAM" id="SSF51735">
    <property type="entry name" value="NAD(P)-binding Rossmann-fold domains"/>
    <property type="match status" value="1"/>
</dbReference>
<keyword evidence="4 10" id="KW-0812">Transmembrane</keyword>
<dbReference type="InterPro" id="IPR013120">
    <property type="entry name" value="FAR_NAD-bd"/>
</dbReference>
<protein>
    <recommendedName>
        <fullName evidence="10">Fatty acyl-CoA reductase</fullName>
        <ecNumber evidence="10">1.2.1.84</ecNumber>
    </recommendedName>
</protein>
<keyword evidence="10" id="KW-0560">Oxidoreductase</keyword>
<dbReference type="InterPro" id="IPR026055">
    <property type="entry name" value="FAR"/>
</dbReference>
<evidence type="ECO:0000256" key="7">
    <source>
        <dbReference type="ARBA" id="ARBA00023098"/>
    </source>
</evidence>
<dbReference type="CDD" id="cd09071">
    <property type="entry name" value="FAR_C"/>
    <property type="match status" value="1"/>
</dbReference>
<evidence type="ECO:0000256" key="2">
    <source>
        <dbReference type="ARBA" id="ARBA00005928"/>
    </source>
</evidence>
<reference evidence="14" key="1">
    <citation type="submission" date="2025-08" db="UniProtKB">
        <authorList>
            <consortium name="RefSeq"/>
        </authorList>
    </citation>
    <scope>IDENTIFICATION</scope>
</reference>
<feature type="transmembrane region" description="Helical" evidence="10">
    <location>
        <begin position="342"/>
        <end position="364"/>
    </location>
</feature>
<evidence type="ECO:0000259" key="11">
    <source>
        <dbReference type="Pfam" id="PF03015"/>
    </source>
</evidence>
<dbReference type="GO" id="GO:0035336">
    <property type="term" value="P:long-chain fatty-acyl-CoA metabolic process"/>
    <property type="evidence" value="ECO:0007669"/>
    <property type="project" value="TreeGrafter"/>
</dbReference>
<dbReference type="Pfam" id="PF03015">
    <property type="entry name" value="Sterile"/>
    <property type="match status" value="1"/>
</dbReference>
<dbReference type="PANTHER" id="PTHR11011">
    <property type="entry name" value="MALE STERILITY PROTEIN 2-RELATED"/>
    <property type="match status" value="1"/>
</dbReference>
<evidence type="ECO:0000313" key="14">
    <source>
        <dbReference type="RefSeq" id="XP_015602011.1"/>
    </source>
</evidence>
<sequence length="507" mass="57323">MAVRVTDFYRDKTIFITGGTGFLGICLIEKLLRSCPDIKNIYLLMRPKRGKEIEQRLEELTKNAVFEELKKVKGDEPFKKVIAVAGDVGEENLGLSASDRLTLVEKVQIVFHSAATLDFDADLKLTVNINLLGTRRVVQLCQEMRDFKALVHVSSAYVNSTLTEADEKVYPAPANVNDVLKSVKELSDSALKEATPKILGQHVNPYTFTKHLAEHEIANSSLSAVIVRPSMITAAWKEPVPGWTISKNGPQGFLMGASKGIVRRLPVATDLIYDYIPVDIVVNSLIVAAYSVNNSGGDGVKVYHCTSSTCNPFKWESVEHKINSYLHKYPLRSAVWYPHLKLLPSLLLFRISAFFFHMIPAYILDTVTRISGGRPILVRLHKNVNKSLNQLSKFIFTEWKFHNPRMLELHESLLPDDKRTFTLDVRPLVWEDYFVDLTQGVRTYLNNDPPRTLQMARSKDKVLLVAHLGLQTVLFGLVWWIVKIMLDSTWSKTGLVLPLTYVLFDQL</sequence>
<keyword evidence="8 10" id="KW-0472">Membrane</keyword>
<evidence type="ECO:0000256" key="8">
    <source>
        <dbReference type="ARBA" id="ARBA00023136"/>
    </source>
</evidence>
<evidence type="ECO:0000256" key="10">
    <source>
        <dbReference type="RuleBase" id="RU363097"/>
    </source>
</evidence>
<keyword evidence="13" id="KW-1185">Reference proteome</keyword>
<feature type="domain" description="Thioester reductase (TE)" evidence="12">
    <location>
        <begin position="16"/>
        <end position="284"/>
    </location>
</feature>
<accession>A0AAJ7C664</accession>
<gene>
    <name evidence="14" type="primary">LOC107270992</name>
</gene>
<dbReference type="AlphaFoldDB" id="A0AAJ7C664"/>
<proteinExistence type="inferred from homology"/>
<evidence type="ECO:0000256" key="1">
    <source>
        <dbReference type="ARBA" id="ARBA00004141"/>
    </source>
</evidence>
<comment type="catalytic activity">
    <reaction evidence="9 10">
        <text>a long-chain fatty acyl-CoA + 2 NADPH + 2 H(+) = a long-chain primary fatty alcohol + 2 NADP(+) + CoA</text>
        <dbReference type="Rhea" id="RHEA:52716"/>
        <dbReference type="ChEBI" id="CHEBI:15378"/>
        <dbReference type="ChEBI" id="CHEBI:57287"/>
        <dbReference type="ChEBI" id="CHEBI:57783"/>
        <dbReference type="ChEBI" id="CHEBI:58349"/>
        <dbReference type="ChEBI" id="CHEBI:77396"/>
        <dbReference type="ChEBI" id="CHEBI:83139"/>
        <dbReference type="EC" id="1.2.1.84"/>
    </reaction>
</comment>
<evidence type="ECO:0000256" key="5">
    <source>
        <dbReference type="ARBA" id="ARBA00022857"/>
    </source>
</evidence>
<dbReference type="RefSeq" id="XP_015602011.1">
    <property type="nucleotide sequence ID" value="XM_015746525.2"/>
</dbReference>
<dbReference type="CDD" id="cd05236">
    <property type="entry name" value="FAR-N_SDR_e"/>
    <property type="match status" value="1"/>
</dbReference>
<keyword evidence="5 10" id="KW-0521">NADP</keyword>
<dbReference type="GO" id="GO:0102965">
    <property type="term" value="F:alcohol-forming long-chain fatty acyl-CoA reductase activity"/>
    <property type="evidence" value="ECO:0007669"/>
    <property type="project" value="UniProtKB-EC"/>
</dbReference>
<organism evidence="13 14">
    <name type="scientific">Cephus cinctus</name>
    <name type="common">Wheat stem sawfly</name>
    <dbReference type="NCBI Taxonomy" id="211228"/>
    <lineage>
        <taxon>Eukaryota</taxon>
        <taxon>Metazoa</taxon>
        <taxon>Ecdysozoa</taxon>
        <taxon>Arthropoda</taxon>
        <taxon>Hexapoda</taxon>
        <taxon>Insecta</taxon>
        <taxon>Pterygota</taxon>
        <taxon>Neoptera</taxon>
        <taxon>Endopterygota</taxon>
        <taxon>Hymenoptera</taxon>
        <taxon>Cephoidea</taxon>
        <taxon>Cephidae</taxon>
        <taxon>Cephus</taxon>
    </lineage>
</organism>
<keyword evidence="7 10" id="KW-0443">Lipid metabolism</keyword>
<dbReference type="InterPro" id="IPR036291">
    <property type="entry name" value="NAD(P)-bd_dom_sf"/>
</dbReference>
<evidence type="ECO:0000256" key="6">
    <source>
        <dbReference type="ARBA" id="ARBA00022989"/>
    </source>
</evidence>
<comment type="similarity">
    <text evidence="2 10">Belongs to the fatty acyl-CoA reductase family.</text>
</comment>
<evidence type="ECO:0000313" key="13">
    <source>
        <dbReference type="Proteomes" id="UP000694920"/>
    </source>
</evidence>
<evidence type="ECO:0000256" key="3">
    <source>
        <dbReference type="ARBA" id="ARBA00022516"/>
    </source>
</evidence>
<dbReference type="FunFam" id="3.40.50.720:FF:000143">
    <property type="entry name" value="Fatty acyl-CoA reductase"/>
    <property type="match status" value="1"/>
</dbReference>
<dbReference type="GO" id="GO:0080019">
    <property type="term" value="F:alcohol-forming very long-chain fatty acyl-CoA reductase activity"/>
    <property type="evidence" value="ECO:0007669"/>
    <property type="project" value="InterPro"/>
</dbReference>
<feature type="domain" description="Fatty acyl-CoA reductase C-terminal" evidence="11">
    <location>
        <begin position="356"/>
        <end position="447"/>
    </location>
</feature>
<comment type="function">
    <text evidence="10">Catalyzes the reduction of fatty acyl-CoA to fatty alcohols.</text>
</comment>
<dbReference type="GO" id="GO:0016020">
    <property type="term" value="C:membrane"/>
    <property type="evidence" value="ECO:0007669"/>
    <property type="project" value="UniProtKB-SubCell"/>
</dbReference>
<dbReference type="GeneID" id="107270992"/>
<dbReference type="Proteomes" id="UP000694920">
    <property type="component" value="Unplaced"/>
</dbReference>
<name>A0AAJ7C664_CEPCN</name>